<dbReference type="OrthoDB" id="3208495at2759"/>
<proteinExistence type="predicted"/>
<dbReference type="AlphaFoldDB" id="A0A067P639"/>
<feature type="region of interest" description="Disordered" evidence="1">
    <location>
        <begin position="85"/>
        <end position="137"/>
    </location>
</feature>
<dbReference type="InParanoid" id="A0A067P639"/>
<name>A0A067P639_PLEO1</name>
<sequence>MGTDYSEMRATSLATADIYASTSYITDTQIIQGRQAALSQHEAMSFHCSRTFTATQLTPRSEEPDDGINALADTDLIDTMPMVPPIDQDLPPMPDVSLSSGGRPRRLQRRLPARYRDDPPSIPPTLPPGPPSATSEILAPAANSSRSTLIWFQTPTNDTGIYRLYPRKPTHDPDASASLQDIWDREPAESGANEDEPPLGSDAPAEPEKLQPWSPFPNASIARLMCWFHAGSTQKSNAELDTLVKGVLLRNDFSTEDLRGFSTKAEHNRLDDAADPKINPMNRLFPHHGGWERRSVKIALPAPKPDVQTLALLGPPLSTHI</sequence>
<accession>A0A067P639</accession>
<reference evidence="3" key="1">
    <citation type="journal article" date="2014" name="Proc. Natl. Acad. Sci. U.S.A.">
        <title>Extensive sampling of basidiomycete genomes demonstrates inadequacy of the white-rot/brown-rot paradigm for wood decay fungi.</title>
        <authorList>
            <person name="Riley R."/>
            <person name="Salamov A.A."/>
            <person name="Brown D.W."/>
            <person name="Nagy L.G."/>
            <person name="Floudas D."/>
            <person name="Held B.W."/>
            <person name="Levasseur A."/>
            <person name="Lombard V."/>
            <person name="Morin E."/>
            <person name="Otillar R."/>
            <person name="Lindquist E.A."/>
            <person name="Sun H."/>
            <person name="LaButti K.M."/>
            <person name="Schmutz J."/>
            <person name="Jabbour D."/>
            <person name="Luo H."/>
            <person name="Baker S.E."/>
            <person name="Pisabarro A.G."/>
            <person name="Walton J.D."/>
            <person name="Blanchette R.A."/>
            <person name="Henrissat B."/>
            <person name="Martin F."/>
            <person name="Cullen D."/>
            <person name="Hibbett D.S."/>
            <person name="Grigoriev I.V."/>
        </authorList>
    </citation>
    <scope>NUCLEOTIDE SEQUENCE [LARGE SCALE GENOMIC DNA]</scope>
    <source>
        <strain evidence="3">PC15</strain>
    </source>
</reference>
<protein>
    <submittedName>
        <fullName evidence="2">Uncharacterized protein</fullName>
    </submittedName>
</protein>
<feature type="compositionally biased region" description="Pro residues" evidence="1">
    <location>
        <begin position="120"/>
        <end position="131"/>
    </location>
</feature>
<dbReference type="HOGENOM" id="CLU_866326_0_0_1"/>
<evidence type="ECO:0000313" key="3">
    <source>
        <dbReference type="Proteomes" id="UP000027073"/>
    </source>
</evidence>
<evidence type="ECO:0000313" key="2">
    <source>
        <dbReference type="EMBL" id="KDQ31326.1"/>
    </source>
</evidence>
<gene>
    <name evidence="2" type="ORF">PLEOSDRAFT_1102297</name>
</gene>
<dbReference type="EMBL" id="KL198006">
    <property type="protein sequence ID" value="KDQ31326.1"/>
    <property type="molecule type" value="Genomic_DNA"/>
</dbReference>
<dbReference type="STRING" id="1137138.A0A067P639"/>
<dbReference type="Proteomes" id="UP000027073">
    <property type="component" value="Unassembled WGS sequence"/>
</dbReference>
<evidence type="ECO:0000256" key="1">
    <source>
        <dbReference type="SAM" id="MobiDB-lite"/>
    </source>
</evidence>
<feature type="compositionally biased region" description="Basic residues" evidence="1">
    <location>
        <begin position="103"/>
        <end position="113"/>
    </location>
</feature>
<feature type="region of interest" description="Disordered" evidence="1">
    <location>
        <begin position="187"/>
        <end position="214"/>
    </location>
</feature>
<dbReference type="VEuPathDB" id="FungiDB:PLEOSDRAFT_1102297"/>
<organism evidence="2 3">
    <name type="scientific">Pleurotus ostreatus (strain PC15)</name>
    <name type="common">Oyster mushroom</name>
    <dbReference type="NCBI Taxonomy" id="1137138"/>
    <lineage>
        <taxon>Eukaryota</taxon>
        <taxon>Fungi</taxon>
        <taxon>Dikarya</taxon>
        <taxon>Basidiomycota</taxon>
        <taxon>Agaricomycotina</taxon>
        <taxon>Agaricomycetes</taxon>
        <taxon>Agaricomycetidae</taxon>
        <taxon>Agaricales</taxon>
        <taxon>Pleurotineae</taxon>
        <taxon>Pleurotaceae</taxon>
        <taxon>Pleurotus</taxon>
    </lineage>
</organism>